<keyword evidence="3" id="KW-1185">Reference proteome</keyword>
<dbReference type="PANTHER" id="PTHR37542">
    <property type="entry name" value="HELO DOMAIN-CONTAINING PROTEIN-RELATED"/>
    <property type="match status" value="1"/>
</dbReference>
<organism evidence="2 3">
    <name type="scientific">Coniosporium apollinis (strain CBS 100218)</name>
    <name type="common">Rock-inhabiting black yeast</name>
    <dbReference type="NCBI Taxonomy" id="1168221"/>
    <lineage>
        <taxon>Eukaryota</taxon>
        <taxon>Fungi</taxon>
        <taxon>Dikarya</taxon>
        <taxon>Ascomycota</taxon>
        <taxon>Pezizomycotina</taxon>
        <taxon>Dothideomycetes</taxon>
        <taxon>Dothideomycetes incertae sedis</taxon>
        <taxon>Coniosporium</taxon>
    </lineage>
</organism>
<reference evidence="3" key="1">
    <citation type="submission" date="2012-06" db="EMBL/GenBank/DDBJ databases">
        <title>The genome sequence of Coniosporium apollinis CBS 100218.</title>
        <authorList>
            <consortium name="The Broad Institute Genome Sequencing Platform"/>
            <person name="Cuomo C."/>
            <person name="Gorbushina A."/>
            <person name="Noack S."/>
            <person name="Walker B."/>
            <person name="Young S.K."/>
            <person name="Zeng Q."/>
            <person name="Gargeya S."/>
            <person name="Fitzgerald M."/>
            <person name="Haas B."/>
            <person name="Abouelleil A."/>
            <person name="Alvarado L."/>
            <person name="Arachchi H.M."/>
            <person name="Berlin A.M."/>
            <person name="Chapman S.B."/>
            <person name="Goldberg J."/>
            <person name="Griggs A."/>
            <person name="Gujja S."/>
            <person name="Hansen M."/>
            <person name="Howarth C."/>
            <person name="Imamovic A."/>
            <person name="Larimer J."/>
            <person name="McCowan C."/>
            <person name="Montmayeur A."/>
            <person name="Murphy C."/>
            <person name="Neiman D."/>
            <person name="Pearson M."/>
            <person name="Priest M."/>
            <person name="Roberts A."/>
            <person name="Saif S."/>
            <person name="Shea T."/>
            <person name="Sisk P."/>
            <person name="Sykes S."/>
            <person name="Wortman J."/>
            <person name="Nusbaum C."/>
            <person name="Birren B."/>
        </authorList>
    </citation>
    <scope>NUCLEOTIDE SEQUENCE [LARGE SCALE GENOMIC DNA]</scope>
    <source>
        <strain evidence="3">CBS 100218</strain>
    </source>
</reference>
<dbReference type="InterPro" id="IPR000719">
    <property type="entry name" value="Prot_kinase_dom"/>
</dbReference>
<proteinExistence type="predicted"/>
<gene>
    <name evidence="2" type="ORF">W97_00558</name>
</gene>
<evidence type="ECO:0000259" key="1">
    <source>
        <dbReference type="PROSITE" id="PS50011"/>
    </source>
</evidence>
<dbReference type="RefSeq" id="XP_007776661.1">
    <property type="nucleotide sequence ID" value="XM_007778471.1"/>
</dbReference>
<evidence type="ECO:0000313" key="2">
    <source>
        <dbReference type="EMBL" id="EON61344.1"/>
    </source>
</evidence>
<dbReference type="HOGENOM" id="CLU_017444_4_1_1"/>
<dbReference type="EMBL" id="JH767555">
    <property type="protein sequence ID" value="EON61344.1"/>
    <property type="molecule type" value="Genomic_DNA"/>
</dbReference>
<dbReference type="InterPro" id="IPR056002">
    <property type="entry name" value="DUF7580"/>
</dbReference>
<dbReference type="eggNOG" id="ENOG502SI3S">
    <property type="taxonomic scope" value="Eukaryota"/>
</dbReference>
<name>R7YHQ9_CONA1</name>
<dbReference type="Pfam" id="PF24476">
    <property type="entry name" value="DUF7580"/>
    <property type="match status" value="1"/>
</dbReference>
<evidence type="ECO:0000313" key="3">
    <source>
        <dbReference type="Proteomes" id="UP000016924"/>
    </source>
</evidence>
<dbReference type="AlphaFoldDB" id="R7YHQ9"/>
<dbReference type="PANTHER" id="PTHR37542:SF1">
    <property type="entry name" value="PRION-INHIBITION AND PROPAGATION HELO DOMAIN-CONTAINING PROTEIN"/>
    <property type="match status" value="1"/>
</dbReference>
<sequence>MEAAGLALGVLGAVGVLGQMFDGCIKGYRVFSTASNLGRDSERLVCKIRIEETRLWVWGRQCGVVEGKFEAHLAAGTWGHEGLKDLATEVLAQLLQTITDCNKLQEKYGLKEETPGSVDKEAYMAYKKSADMKSFKTAKIKDEWRLRARWVIADKEQFENFLKDLQYFNDSLEKLFPPGQVTTLQRAWTSELLQSAERNTGSLELLENASSGRYPGLTTFAQLKRLRINLDAKEPSKKILSTSELKQQQWRIKVPPGEDSVGTRVRAVYQRPQDTPPYSEDVPVLVEWIPYDAISDLDARLHLYQRVDNLSRMLHSCSSRHPDLHTLDSAGYLDDTPHSRYGIIYLGPSQSSAAPSTMPPFHTLSAAIENQGKRTPDLEARFSLARTLAIALWSFHSLDWLHKSFCSHNILFFSSPSDPCPRSEHHDLSAPYVVGFDSSRPDGLAEMTADPRFAHGEDLYRHPDSLGVWRQSYRKAFDVYSLGLVLLEIGLWNPKQSIRSMHKPRYSPAAFREKIVQGAVPALGSKTGSAYRRVVERCLGFGEEGLKEGEGMNPNQMMEWVVRTLESLRV</sequence>
<dbReference type="InterPro" id="IPR038305">
    <property type="entry name" value="HeLo_sf"/>
</dbReference>
<dbReference type="Pfam" id="PF14479">
    <property type="entry name" value="HeLo"/>
    <property type="match status" value="1"/>
</dbReference>
<dbReference type="OrthoDB" id="1911848at2759"/>
<dbReference type="GO" id="GO:0005524">
    <property type="term" value="F:ATP binding"/>
    <property type="evidence" value="ECO:0007669"/>
    <property type="project" value="InterPro"/>
</dbReference>
<dbReference type="SUPFAM" id="SSF56112">
    <property type="entry name" value="Protein kinase-like (PK-like)"/>
    <property type="match status" value="1"/>
</dbReference>
<dbReference type="OMA" id="RTKWVIG"/>
<dbReference type="Gene3D" id="1.20.120.1020">
    <property type="entry name" value="Prion-inhibition and propagation, HeLo domain"/>
    <property type="match status" value="1"/>
</dbReference>
<feature type="domain" description="Protein kinase" evidence="1">
    <location>
        <begin position="250"/>
        <end position="561"/>
    </location>
</feature>
<dbReference type="Gene3D" id="1.10.510.10">
    <property type="entry name" value="Transferase(Phosphotransferase) domain 1"/>
    <property type="match status" value="1"/>
</dbReference>
<dbReference type="GeneID" id="19897869"/>
<dbReference type="GO" id="GO:0004672">
    <property type="term" value="F:protein kinase activity"/>
    <property type="evidence" value="ECO:0007669"/>
    <property type="project" value="InterPro"/>
</dbReference>
<dbReference type="InterPro" id="IPR011009">
    <property type="entry name" value="Kinase-like_dom_sf"/>
</dbReference>
<dbReference type="PROSITE" id="PS50011">
    <property type="entry name" value="PROTEIN_KINASE_DOM"/>
    <property type="match status" value="1"/>
</dbReference>
<protein>
    <recommendedName>
        <fullName evidence="1">Protein kinase domain-containing protein</fullName>
    </recommendedName>
</protein>
<dbReference type="Proteomes" id="UP000016924">
    <property type="component" value="Unassembled WGS sequence"/>
</dbReference>
<accession>R7YHQ9</accession>
<dbReference type="InterPro" id="IPR029498">
    <property type="entry name" value="HeLo_dom"/>
</dbReference>